<evidence type="ECO:0000256" key="3">
    <source>
        <dbReference type="ARBA" id="ARBA00023002"/>
    </source>
</evidence>
<gene>
    <name evidence="6" type="ORF">LCGC14_0840880</name>
</gene>
<dbReference type="InterPro" id="IPR011032">
    <property type="entry name" value="GroES-like_sf"/>
</dbReference>
<sequence>MKALFFDYKISRLAFARICGLFGLRGYLTTLGPLKLKDVLKPKIKTNNWVRVKTKYCGICGSDHKQIFLDGNRDNPMTAMITWPQVLGHEAVGNIEAIGTKCKLNVGDRVVLNPWLSCIPREIKTLCKACKEGKNTLCRNFKKGILTPGIHTGNSSDVTGGFAEYFPAHESMAIQIPDDITWDQGMLSDPFSVALHSILKVNIKSGSICAVYGCGNLGLLTILILKNIFADVQVVAIARFRHQAAMAIRFGADTVIESSPTDKLIEKIADYVNCNLYYLKNKKPWLIEGVDFLFDTVASPETLEIGIRIVKARKRNLKSEFETSSTIIVTGVSSPKRYEWTPWYFKEIKIIGSNAFAIEEFEGYREHSYFHYFRFLQEGRLDPTPMITHKYTLGEYKKAFITARSQKKHKSIKVAFSFNDR</sequence>
<dbReference type="EMBL" id="LAZR01002460">
    <property type="protein sequence ID" value="KKN29759.1"/>
    <property type="molecule type" value="Genomic_DNA"/>
</dbReference>
<dbReference type="Gene3D" id="3.90.180.10">
    <property type="entry name" value="Medium-chain alcohol dehydrogenases, catalytic domain"/>
    <property type="match status" value="1"/>
</dbReference>
<evidence type="ECO:0000313" key="6">
    <source>
        <dbReference type="EMBL" id="KKN29759.1"/>
    </source>
</evidence>
<accession>A0A0F9PHX7</accession>
<dbReference type="Gene3D" id="3.40.50.720">
    <property type="entry name" value="NAD(P)-binding Rossmann-like Domain"/>
    <property type="match status" value="1"/>
</dbReference>
<dbReference type="GO" id="GO:0016491">
    <property type="term" value="F:oxidoreductase activity"/>
    <property type="evidence" value="ECO:0007669"/>
    <property type="project" value="UniProtKB-KW"/>
</dbReference>
<dbReference type="PROSITE" id="PS00059">
    <property type="entry name" value="ADH_ZINC"/>
    <property type="match status" value="1"/>
</dbReference>
<dbReference type="InterPro" id="IPR036291">
    <property type="entry name" value="NAD(P)-bd_dom_sf"/>
</dbReference>
<feature type="domain" description="Alcohol dehydrogenase-like N-terminal" evidence="5">
    <location>
        <begin position="47"/>
        <end position="178"/>
    </location>
</feature>
<dbReference type="InterPro" id="IPR013149">
    <property type="entry name" value="ADH-like_C"/>
</dbReference>
<organism evidence="6">
    <name type="scientific">marine sediment metagenome</name>
    <dbReference type="NCBI Taxonomy" id="412755"/>
    <lineage>
        <taxon>unclassified sequences</taxon>
        <taxon>metagenomes</taxon>
        <taxon>ecological metagenomes</taxon>
    </lineage>
</organism>
<dbReference type="InterPro" id="IPR002328">
    <property type="entry name" value="ADH_Zn_CS"/>
</dbReference>
<dbReference type="SUPFAM" id="SSF50129">
    <property type="entry name" value="GroES-like"/>
    <property type="match status" value="1"/>
</dbReference>
<dbReference type="AlphaFoldDB" id="A0A0F9PHX7"/>
<dbReference type="InterPro" id="IPR013154">
    <property type="entry name" value="ADH-like_N"/>
</dbReference>
<evidence type="ECO:0000256" key="2">
    <source>
        <dbReference type="ARBA" id="ARBA00022833"/>
    </source>
</evidence>
<feature type="domain" description="Alcohol dehydrogenase-like C-terminal" evidence="4">
    <location>
        <begin position="217"/>
        <end position="362"/>
    </location>
</feature>
<dbReference type="PANTHER" id="PTHR43401:SF2">
    <property type="entry name" value="L-THREONINE 3-DEHYDROGENASE"/>
    <property type="match status" value="1"/>
</dbReference>
<comment type="caution">
    <text evidence="6">The sequence shown here is derived from an EMBL/GenBank/DDBJ whole genome shotgun (WGS) entry which is preliminary data.</text>
</comment>
<dbReference type="InterPro" id="IPR050129">
    <property type="entry name" value="Zn_alcohol_dh"/>
</dbReference>
<dbReference type="PANTHER" id="PTHR43401">
    <property type="entry name" value="L-THREONINE 3-DEHYDROGENASE"/>
    <property type="match status" value="1"/>
</dbReference>
<evidence type="ECO:0000259" key="4">
    <source>
        <dbReference type="Pfam" id="PF00107"/>
    </source>
</evidence>
<keyword evidence="2" id="KW-0862">Zinc</keyword>
<dbReference type="Pfam" id="PF00107">
    <property type="entry name" value="ADH_zinc_N"/>
    <property type="match status" value="1"/>
</dbReference>
<name>A0A0F9PHX7_9ZZZZ</name>
<keyword evidence="1" id="KW-0479">Metal-binding</keyword>
<dbReference type="SUPFAM" id="SSF51735">
    <property type="entry name" value="NAD(P)-binding Rossmann-fold domains"/>
    <property type="match status" value="1"/>
</dbReference>
<protein>
    <recommendedName>
        <fullName evidence="7">Enoyl reductase (ER) domain-containing protein</fullName>
    </recommendedName>
</protein>
<evidence type="ECO:0008006" key="7">
    <source>
        <dbReference type="Google" id="ProtNLM"/>
    </source>
</evidence>
<evidence type="ECO:0000259" key="5">
    <source>
        <dbReference type="Pfam" id="PF08240"/>
    </source>
</evidence>
<keyword evidence="3" id="KW-0560">Oxidoreductase</keyword>
<dbReference type="GO" id="GO:0008270">
    <property type="term" value="F:zinc ion binding"/>
    <property type="evidence" value="ECO:0007669"/>
    <property type="project" value="InterPro"/>
</dbReference>
<evidence type="ECO:0000256" key="1">
    <source>
        <dbReference type="ARBA" id="ARBA00022723"/>
    </source>
</evidence>
<dbReference type="Pfam" id="PF08240">
    <property type="entry name" value="ADH_N"/>
    <property type="match status" value="1"/>
</dbReference>
<reference evidence="6" key="1">
    <citation type="journal article" date="2015" name="Nature">
        <title>Complex archaea that bridge the gap between prokaryotes and eukaryotes.</title>
        <authorList>
            <person name="Spang A."/>
            <person name="Saw J.H."/>
            <person name="Jorgensen S.L."/>
            <person name="Zaremba-Niedzwiedzka K."/>
            <person name="Martijn J."/>
            <person name="Lind A.E."/>
            <person name="van Eijk R."/>
            <person name="Schleper C."/>
            <person name="Guy L."/>
            <person name="Ettema T.J."/>
        </authorList>
    </citation>
    <scope>NUCLEOTIDE SEQUENCE</scope>
</reference>
<proteinExistence type="predicted"/>